<evidence type="ECO:0000259" key="3">
    <source>
        <dbReference type="Pfam" id="PF04424"/>
    </source>
</evidence>
<protein>
    <recommendedName>
        <fullName evidence="3">MINDY deubiquitinase domain-containing protein</fullName>
    </recommendedName>
</protein>
<keyword evidence="2" id="KW-1133">Transmembrane helix</keyword>
<keyword evidence="2" id="KW-0472">Membrane</keyword>
<reference evidence="5" key="1">
    <citation type="journal article" date="2019" name="Nat. Commun.">
        <title>The genome of broomcorn millet.</title>
        <authorList>
            <person name="Zou C."/>
            <person name="Miki D."/>
            <person name="Li D."/>
            <person name="Tang Q."/>
            <person name="Xiao L."/>
            <person name="Rajput S."/>
            <person name="Deng P."/>
            <person name="Jia W."/>
            <person name="Huang R."/>
            <person name="Zhang M."/>
            <person name="Sun Y."/>
            <person name="Hu J."/>
            <person name="Fu X."/>
            <person name="Schnable P.S."/>
            <person name="Li F."/>
            <person name="Zhang H."/>
            <person name="Feng B."/>
            <person name="Zhu X."/>
            <person name="Liu R."/>
            <person name="Schnable J.C."/>
            <person name="Zhu J.-K."/>
            <person name="Zhang H."/>
        </authorList>
    </citation>
    <scope>NUCLEOTIDE SEQUENCE [LARGE SCALE GENOMIC DNA]</scope>
</reference>
<keyword evidence="2" id="KW-0812">Transmembrane</keyword>
<gene>
    <name evidence="4" type="ORF">C2845_PM03G26190</name>
</gene>
<organism evidence="4 5">
    <name type="scientific">Panicum miliaceum</name>
    <name type="common">Proso millet</name>
    <name type="synonym">Broomcorn millet</name>
    <dbReference type="NCBI Taxonomy" id="4540"/>
    <lineage>
        <taxon>Eukaryota</taxon>
        <taxon>Viridiplantae</taxon>
        <taxon>Streptophyta</taxon>
        <taxon>Embryophyta</taxon>
        <taxon>Tracheophyta</taxon>
        <taxon>Spermatophyta</taxon>
        <taxon>Magnoliopsida</taxon>
        <taxon>Liliopsida</taxon>
        <taxon>Poales</taxon>
        <taxon>Poaceae</taxon>
        <taxon>PACMAD clade</taxon>
        <taxon>Panicoideae</taxon>
        <taxon>Panicodae</taxon>
        <taxon>Paniceae</taxon>
        <taxon>Panicinae</taxon>
        <taxon>Panicum</taxon>
        <taxon>Panicum sect. Panicum</taxon>
    </lineage>
</organism>
<dbReference type="GO" id="GO:1990380">
    <property type="term" value="F:K48-linked deubiquitinase activity"/>
    <property type="evidence" value="ECO:0007669"/>
    <property type="project" value="InterPro"/>
</dbReference>
<feature type="region of interest" description="Disordered" evidence="1">
    <location>
        <begin position="136"/>
        <end position="317"/>
    </location>
</feature>
<dbReference type="GO" id="GO:0005829">
    <property type="term" value="C:cytosol"/>
    <property type="evidence" value="ECO:0007669"/>
    <property type="project" value="TreeGrafter"/>
</dbReference>
<dbReference type="InterPro" id="IPR007518">
    <property type="entry name" value="MINDY"/>
</dbReference>
<feature type="compositionally biased region" description="Basic and acidic residues" evidence="1">
    <location>
        <begin position="136"/>
        <end position="149"/>
    </location>
</feature>
<dbReference type="AlphaFoldDB" id="A0A3L6TEE6"/>
<feature type="transmembrane region" description="Helical" evidence="2">
    <location>
        <begin position="331"/>
        <end position="352"/>
    </location>
</feature>
<sequence length="360" mass="41671">MFLSSLDLSELADPDVAKKCKIVQDFLKEAKKLCTRYGYLKLCEMANGSFALYYWNKKLDVIHKNETYLLILETDQGVLDKLPGVTWRVFEEVDDGNSIYLASDYSLVGNQPNIAKAQLWFKDKGLSDNKEYSIEPAAGKRSDCQEDKAAVTQDGQGDEEQLSARQRKRRNKKLKKQAEEEEAGRKRAEEEDAGRKRAEEEEAARKQAEEEDAGRKRAEEEEAARKRAEEEDKAAVTQDGQGDEEQLSARQRKRRNKKLKKEAEEEEARRRRAEEEFAGRKRAEEEDAVRKRAEEEEAARKRAEEEEAGRNPAEEEEREKLSAICNDFEHFLLVEASVFISLIVWIISFFYWQICRIQEA</sequence>
<dbReference type="Proteomes" id="UP000275267">
    <property type="component" value="Unassembled WGS sequence"/>
</dbReference>
<dbReference type="GO" id="GO:0016807">
    <property type="term" value="F:cysteine-type carboxypeptidase activity"/>
    <property type="evidence" value="ECO:0007669"/>
    <property type="project" value="TreeGrafter"/>
</dbReference>
<dbReference type="InterPro" id="IPR033979">
    <property type="entry name" value="MINDY_domain"/>
</dbReference>
<dbReference type="GO" id="GO:0071944">
    <property type="term" value="C:cell periphery"/>
    <property type="evidence" value="ECO:0007669"/>
    <property type="project" value="TreeGrafter"/>
</dbReference>
<evidence type="ECO:0000256" key="1">
    <source>
        <dbReference type="SAM" id="MobiDB-lite"/>
    </source>
</evidence>
<dbReference type="GO" id="GO:0004843">
    <property type="term" value="F:cysteine-type deubiquitinase activity"/>
    <property type="evidence" value="ECO:0007669"/>
    <property type="project" value="InterPro"/>
</dbReference>
<dbReference type="EMBL" id="PQIB02000002">
    <property type="protein sequence ID" value="RLN35196.1"/>
    <property type="molecule type" value="Genomic_DNA"/>
</dbReference>
<dbReference type="Pfam" id="PF04424">
    <property type="entry name" value="MINDY_DUB"/>
    <property type="match status" value="1"/>
</dbReference>
<dbReference type="STRING" id="4540.A0A3L6TEE6"/>
<comment type="caution">
    <text evidence="4">The sequence shown here is derived from an EMBL/GenBank/DDBJ whole genome shotgun (WGS) entry which is preliminary data.</text>
</comment>
<dbReference type="PANTHER" id="PTHR18063">
    <property type="entry name" value="NF-E2 INDUCIBLE PROTEIN"/>
    <property type="match status" value="1"/>
</dbReference>
<dbReference type="PANTHER" id="PTHR18063:SF6">
    <property type="entry name" value="UBIQUITIN CARBOXYL-TERMINAL HYDROLASE"/>
    <property type="match status" value="1"/>
</dbReference>
<dbReference type="GO" id="GO:0071108">
    <property type="term" value="P:protein K48-linked deubiquitination"/>
    <property type="evidence" value="ECO:0007669"/>
    <property type="project" value="TreeGrafter"/>
</dbReference>
<proteinExistence type="predicted"/>
<accession>A0A3L6TEE6</accession>
<feature type="compositionally biased region" description="Basic and acidic residues" evidence="1">
    <location>
        <begin position="183"/>
        <end position="234"/>
    </location>
</feature>
<feature type="compositionally biased region" description="Basic and acidic residues" evidence="1">
    <location>
        <begin position="261"/>
        <end position="317"/>
    </location>
</feature>
<evidence type="ECO:0000313" key="4">
    <source>
        <dbReference type="EMBL" id="RLN35196.1"/>
    </source>
</evidence>
<feature type="compositionally biased region" description="Basic residues" evidence="1">
    <location>
        <begin position="250"/>
        <end position="260"/>
    </location>
</feature>
<keyword evidence="5" id="KW-1185">Reference proteome</keyword>
<feature type="domain" description="MINDY deubiquitinase" evidence="3">
    <location>
        <begin position="16"/>
        <end position="104"/>
    </location>
</feature>
<feature type="compositionally biased region" description="Basic residues" evidence="1">
    <location>
        <begin position="165"/>
        <end position="175"/>
    </location>
</feature>
<evidence type="ECO:0000313" key="5">
    <source>
        <dbReference type="Proteomes" id="UP000275267"/>
    </source>
</evidence>
<name>A0A3L6TEE6_PANMI</name>
<evidence type="ECO:0000256" key="2">
    <source>
        <dbReference type="SAM" id="Phobius"/>
    </source>
</evidence>